<sequence length="292" mass="33163">MERIRHLRAMEVFDKVAEHSSFSKAADVLNITHGAVSRQIKLLEESLNTSLFYRGSKGVELTVAGEHLYESTRHAFSVLRNGVYEVNRRNNSKSLKVSLPNAVALKWLVPQLSSFRALYPDVALLLETDDKVTDFGMSEVDLALRFGTPNWSGLYFEKIADEELIAVASPRLVENVKRPMSPEEIIRFPLLRDAYNQGWEKWADLAGINPARLRVHSIQYFESAVLLEAAIDQQGVALARRILVERDIEAGRLLHLDEISVALDRGLYFVCRFGDQNRPVVNAFKEWLLANR</sequence>
<proteinExistence type="inferred from homology"/>
<dbReference type="PANTHER" id="PTHR30537:SF26">
    <property type="entry name" value="GLYCINE CLEAVAGE SYSTEM TRANSCRIPTIONAL ACTIVATOR"/>
    <property type="match status" value="1"/>
</dbReference>
<dbReference type="InterPro" id="IPR036388">
    <property type="entry name" value="WH-like_DNA-bd_sf"/>
</dbReference>
<protein>
    <submittedName>
        <fullName evidence="6">LysR family transcriptional regulator</fullName>
    </submittedName>
</protein>
<keyword evidence="4" id="KW-0804">Transcription</keyword>
<evidence type="ECO:0000256" key="3">
    <source>
        <dbReference type="ARBA" id="ARBA00023125"/>
    </source>
</evidence>
<feature type="domain" description="HTH lysR-type" evidence="5">
    <location>
        <begin position="1"/>
        <end position="62"/>
    </location>
</feature>
<dbReference type="CDD" id="cd08432">
    <property type="entry name" value="PBP2_GcdR_TrpI_HvrB_AmpR_like"/>
    <property type="match status" value="1"/>
</dbReference>
<dbReference type="InterPro" id="IPR036390">
    <property type="entry name" value="WH_DNA-bd_sf"/>
</dbReference>
<keyword evidence="7" id="KW-1185">Reference proteome</keyword>
<organism evidence="6 7">
    <name type="scientific">Billgrantia desiderata</name>
    <dbReference type="NCBI Taxonomy" id="52021"/>
    <lineage>
        <taxon>Bacteria</taxon>
        <taxon>Pseudomonadati</taxon>
        <taxon>Pseudomonadota</taxon>
        <taxon>Gammaproteobacteria</taxon>
        <taxon>Oceanospirillales</taxon>
        <taxon>Halomonadaceae</taxon>
        <taxon>Billgrantia</taxon>
    </lineage>
</organism>
<dbReference type="SUPFAM" id="SSF46785">
    <property type="entry name" value="Winged helix' DNA-binding domain"/>
    <property type="match status" value="1"/>
</dbReference>
<evidence type="ECO:0000313" key="7">
    <source>
        <dbReference type="Proteomes" id="UP001320154"/>
    </source>
</evidence>
<dbReference type="Pfam" id="PF03466">
    <property type="entry name" value="LysR_substrate"/>
    <property type="match status" value="1"/>
</dbReference>
<dbReference type="SUPFAM" id="SSF53850">
    <property type="entry name" value="Periplasmic binding protein-like II"/>
    <property type="match status" value="1"/>
</dbReference>
<dbReference type="Pfam" id="PF00126">
    <property type="entry name" value="HTH_1"/>
    <property type="match status" value="1"/>
</dbReference>
<gene>
    <name evidence="6" type="ORF">HOP60_19650</name>
</gene>
<dbReference type="Proteomes" id="UP001320154">
    <property type="component" value="Unassembled WGS sequence"/>
</dbReference>
<dbReference type="PANTHER" id="PTHR30537">
    <property type="entry name" value="HTH-TYPE TRANSCRIPTIONAL REGULATOR"/>
    <property type="match status" value="1"/>
</dbReference>
<keyword evidence="3" id="KW-0238">DNA-binding</keyword>
<evidence type="ECO:0000259" key="5">
    <source>
        <dbReference type="PROSITE" id="PS50931"/>
    </source>
</evidence>
<dbReference type="InterPro" id="IPR005119">
    <property type="entry name" value="LysR_subst-bd"/>
</dbReference>
<evidence type="ECO:0000313" key="6">
    <source>
        <dbReference type="EMBL" id="MCE8048941.1"/>
    </source>
</evidence>
<evidence type="ECO:0000256" key="2">
    <source>
        <dbReference type="ARBA" id="ARBA00023015"/>
    </source>
</evidence>
<dbReference type="Gene3D" id="3.40.190.10">
    <property type="entry name" value="Periplasmic binding protein-like II"/>
    <property type="match status" value="2"/>
</dbReference>
<keyword evidence="2" id="KW-0805">Transcription regulation</keyword>
<dbReference type="PRINTS" id="PR00039">
    <property type="entry name" value="HTHLYSR"/>
</dbReference>
<evidence type="ECO:0000256" key="4">
    <source>
        <dbReference type="ARBA" id="ARBA00023163"/>
    </source>
</evidence>
<accession>A0ABS9B9P0</accession>
<reference evidence="6 7" key="1">
    <citation type="journal article" date="2021" name="Front. Microbiol.">
        <title>Aerobic Denitrification and Heterotrophic Sulfur Oxidation in the Genus Halomonas Revealed by Six Novel Species Characterizations and Genome-Based Analysis.</title>
        <authorList>
            <person name="Wang L."/>
            <person name="Shao Z."/>
        </authorList>
    </citation>
    <scope>NUCLEOTIDE SEQUENCE [LARGE SCALE GENOMIC DNA]</scope>
    <source>
        <strain evidence="6 7">MCCC 1A05748</strain>
    </source>
</reference>
<name>A0ABS9B9P0_9GAMM</name>
<dbReference type="EMBL" id="JABFTQ010000017">
    <property type="protein sequence ID" value="MCE8048941.1"/>
    <property type="molecule type" value="Genomic_DNA"/>
</dbReference>
<dbReference type="PROSITE" id="PS50931">
    <property type="entry name" value="HTH_LYSR"/>
    <property type="match status" value="1"/>
</dbReference>
<dbReference type="Gene3D" id="1.10.10.10">
    <property type="entry name" value="Winged helix-like DNA-binding domain superfamily/Winged helix DNA-binding domain"/>
    <property type="match status" value="1"/>
</dbReference>
<comment type="similarity">
    <text evidence="1">Belongs to the LysR transcriptional regulatory family.</text>
</comment>
<dbReference type="InterPro" id="IPR000847">
    <property type="entry name" value="LysR_HTH_N"/>
</dbReference>
<evidence type="ECO:0000256" key="1">
    <source>
        <dbReference type="ARBA" id="ARBA00009437"/>
    </source>
</evidence>
<dbReference type="InterPro" id="IPR058163">
    <property type="entry name" value="LysR-type_TF_proteobact-type"/>
</dbReference>
<comment type="caution">
    <text evidence="6">The sequence shown here is derived from an EMBL/GenBank/DDBJ whole genome shotgun (WGS) entry which is preliminary data.</text>
</comment>